<proteinExistence type="predicted"/>
<name>A0ABY4Z8J4_9ACTN</name>
<dbReference type="Proteomes" id="UP001056374">
    <property type="component" value="Chromosome"/>
</dbReference>
<reference evidence="2" key="1">
    <citation type="submission" date="2022-06" db="EMBL/GenBank/DDBJ databases">
        <title>Complete genome sequence of soil microorganisms Streptomyces sp. Qhu-M197 isolated from Alpine meadows habitats on the Tibetan Plateau.</title>
        <authorList>
            <person name="Zhang B."/>
            <person name="Xiang X."/>
            <person name="Fan J."/>
        </authorList>
    </citation>
    <scope>NUCLEOTIDE SEQUENCE</scope>
    <source>
        <strain evidence="2">Qhu-M197</strain>
    </source>
</reference>
<dbReference type="InterPro" id="IPR044859">
    <property type="entry name" value="Allene_oxi_cyc_Dirigent"/>
</dbReference>
<keyword evidence="1" id="KW-0732">Signal</keyword>
<evidence type="ECO:0000256" key="1">
    <source>
        <dbReference type="SAM" id="SignalP"/>
    </source>
</evidence>
<dbReference type="RefSeq" id="WP_252550107.1">
    <property type="nucleotide sequence ID" value="NZ_CP099468.1"/>
</dbReference>
<evidence type="ECO:0008006" key="4">
    <source>
        <dbReference type="Google" id="ProtNLM"/>
    </source>
</evidence>
<feature type="signal peptide" evidence="1">
    <location>
        <begin position="1"/>
        <end position="34"/>
    </location>
</feature>
<keyword evidence="3" id="KW-1185">Reference proteome</keyword>
<sequence length="173" mass="18207">MPRTPARARLFGVGVLTVASAMLAGSALACTAQAAPRPTPGSTPKKDATVLDWLAVRHSDSTPEHVHVGADWTVHSYLYTNDKGRPGKKIGDASARCSAVDVTPRGHVALCHRVLRTDDGSISLSDAIDRFGPLPHGGLSAVTGGTGKYVEAEGEAEIVMRGDIARFHIMLDD</sequence>
<accession>A0ABY4Z8J4</accession>
<evidence type="ECO:0000313" key="2">
    <source>
        <dbReference type="EMBL" id="USQ85266.1"/>
    </source>
</evidence>
<feature type="chain" id="PRO_5047429664" description="Dirigent protein" evidence="1">
    <location>
        <begin position="35"/>
        <end position="173"/>
    </location>
</feature>
<dbReference type="EMBL" id="CP099468">
    <property type="protein sequence ID" value="USQ85266.1"/>
    <property type="molecule type" value="Genomic_DNA"/>
</dbReference>
<dbReference type="PROSITE" id="PS51257">
    <property type="entry name" value="PROKAR_LIPOPROTEIN"/>
    <property type="match status" value="1"/>
</dbReference>
<gene>
    <name evidence="2" type="ORF">NFX46_16625</name>
</gene>
<protein>
    <recommendedName>
        <fullName evidence="4">Dirigent protein</fullName>
    </recommendedName>
</protein>
<dbReference type="Gene3D" id="2.40.480.10">
    <property type="entry name" value="Allene oxide cyclase-like"/>
    <property type="match status" value="1"/>
</dbReference>
<organism evidence="2 3">
    <name type="scientific">Streptomyces phaeoluteigriseus</name>
    <dbReference type="NCBI Taxonomy" id="114686"/>
    <lineage>
        <taxon>Bacteria</taxon>
        <taxon>Bacillati</taxon>
        <taxon>Actinomycetota</taxon>
        <taxon>Actinomycetes</taxon>
        <taxon>Kitasatosporales</taxon>
        <taxon>Streptomycetaceae</taxon>
        <taxon>Streptomyces</taxon>
        <taxon>Streptomyces aurantiacus group</taxon>
    </lineage>
</organism>
<evidence type="ECO:0000313" key="3">
    <source>
        <dbReference type="Proteomes" id="UP001056374"/>
    </source>
</evidence>